<feature type="transmembrane region" description="Helical" evidence="8">
    <location>
        <begin position="79"/>
        <end position="100"/>
    </location>
</feature>
<dbReference type="HOGENOM" id="CLU_679379_0_0_10"/>
<accession>A4CMT9</accession>
<keyword evidence="6 10" id="KW-0418">Kinase</keyword>
<name>A4CMT9_ROBBH</name>
<dbReference type="Proteomes" id="UP000009049">
    <property type="component" value="Chromosome"/>
</dbReference>
<dbReference type="Pfam" id="PF02518">
    <property type="entry name" value="HATPase_c"/>
    <property type="match status" value="1"/>
</dbReference>
<feature type="transmembrane region" description="Helical" evidence="8">
    <location>
        <begin position="55"/>
        <end position="72"/>
    </location>
</feature>
<feature type="transmembrane region" description="Helical" evidence="8">
    <location>
        <begin position="163"/>
        <end position="185"/>
    </location>
</feature>
<dbReference type="AlphaFoldDB" id="A4CMT9"/>
<keyword evidence="8" id="KW-0472">Membrane</keyword>
<dbReference type="EC" id="2.7.13.3" evidence="2"/>
<keyword evidence="7" id="KW-0067">ATP-binding</keyword>
<evidence type="ECO:0000313" key="11">
    <source>
        <dbReference type="Proteomes" id="UP000009049"/>
    </source>
</evidence>
<dbReference type="eggNOG" id="COG3920">
    <property type="taxonomic scope" value="Bacteria"/>
</dbReference>
<keyword evidence="8" id="KW-0812">Transmembrane</keyword>
<dbReference type="EMBL" id="CP001712">
    <property type="protein sequence ID" value="EAR14981.1"/>
    <property type="molecule type" value="Genomic_DNA"/>
</dbReference>
<proteinExistence type="predicted"/>
<keyword evidence="11" id="KW-1185">Reference proteome</keyword>
<reference evidence="10 11" key="1">
    <citation type="journal article" date="2009" name="J. Bacteriol.">
        <title>Complete genome sequence of Robiginitalea biformata HTCC2501.</title>
        <authorList>
            <person name="Oh H.M."/>
            <person name="Giovannoni S.J."/>
            <person name="Lee K."/>
            <person name="Ferriera S."/>
            <person name="Johnson J."/>
            <person name="Cho J.C."/>
        </authorList>
    </citation>
    <scope>NUCLEOTIDE SEQUENCE [LARGE SCALE GENOMIC DNA]</scope>
    <source>
        <strain evidence="11">ATCC BAA-864 / HTCC2501 / KCTC 12146</strain>
    </source>
</reference>
<dbReference type="InterPro" id="IPR011495">
    <property type="entry name" value="Sig_transdc_His_kin_sub2_dim/P"/>
</dbReference>
<protein>
    <recommendedName>
        <fullName evidence="2">histidine kinase</fullName>
        <ecNumber evidence="2">2.7.13.3</ecNumber>
    </recommendedName>
</protein>
<evidence type="ECO:0000313" key="10">
    <source>
        <dbReference type="EMBL" id="EAR14981.1"/>
    </source>
</evidence>
<feature type="transmembrane region" description="Helical" evidence="8">
    <location>
        <begin position="26"/>
        <end position="49"/>
    </location>
</feature>
<dbReference type="GO" id="GO:0004673">
    <property type="term" value="F:protein histidine kinase activity"/>
    <property type="evidence" value="ECO:0007669"/>
    <property type="project" value="UniProtKB-EC"/>
</dbReference>
<dbReference type="Gene3D" id="3.30.565.10">
    <property type="entry name" value="Histidine kinase-like ATPase, C-terminal domain"/>
    <property type="match status" value="1"/>
</dbReference>
<evidence type="ECO:0000256" key="8">
    <source>
        <dbReference type="SAM" id="Phobius"/>
    </source>
</evidence>
<keyword evidence="5" id="KW-0547">Nucleotide-binding</keyword>
<evidence type="ECO:0000256" key="4">
    <source>
        <dbReference type="ARBA" id="ARBA00022679"/>
    </source>
</evidence>
<dbReference type="SUPFAM" id="SSF55874">
    <property type="entry name" value="ATPase domain of HSP90 chaperone/DNA topoisomerase II/histidine kinase"/>
    <property type="match status" value="1"/>
</dbReference>
<dbReference type="Gene3D" id="3.30.450.20">
    <property type="entry name" value="PAS domain"/>
    <property type="match status" value="1"/>
</dbReference>
<dbReference type="GO" id="GO:0005524">
    <property type="term" value="F:ATP binding"/>
    <property type="evidence" value="ECO:0007669"/>
    <property type="project" value="UniProtKB-KW"/>
</dbReference>
<dbReference type="InterPro" id="IPR003594">
    <property type="entry name" value="HATPase_dom"/>
</dbReference>
<evidence type="ECO:0000256" key="3">
    <source>
        <dbReference type="ARBA" id="ARBA00022553"/>
    </source>
</evidence>
<sequence length="414" mass="46703">MSEKPIFIKMKKNEKHRERLQDKTRLLFRVNLIASACCLVFAILCWQLMDIVRVIPQVMAGFAVLNGLNLLLHRFHNKLVITYNIASIMALLGSVAIVLYSGGINSPFIFILALIVFAGYVTTRAYGQVYLAINLLIVVLIFSQSVGGVGLGENVVPEGSRNLFAFLSILLSVYLLGGVFGRNLLSAHHRLYRSKGEMEQRMQEKEILLKEVHHRVKNNLQTVSSLLRMQSRSIEDPDTLSLIRSSQNRVVAMAMVHEMLYMREDLSKIEYRSYVQELGEYLIRSIKGPQNKISLKIDIPEIELGIDTAIPLGLLINEAVTNALKYGFKDQDEGQISIVLEKEDKTDYILRIGDNGVGYPESVSHKTTKSLGLKLIYNLSRQLRGSVIRDASKKGTNYIIRFREVAHAPFHTIA</sequence>
<keyword evidence="8" id="KW-1133">Transmembrane helix</keyword>
<dbReference type="STRING" id="313596.RB2501_11662"/>
<dbReference type="PANTHER" id="PTHR41523">
    <property type="entry name" value="TWO-COMPONENT SYSTEM SENSOR PROTEIN"/>
    <property type="match status" value="1"/>
</dbReference>
<evidence type="ECO:0000259" key="9">
    <source>
        <dbReference type="SMART" id="SM00387"/>
    </source>
</evidence>
<organism evidence="10 11">
    <name type="scientific">Robiginitalea biformata (strain ATCC BAA-864 / DSM 15991 / KCTC 12146 / HTCC2501)</name>
    <dbReference type="NCBI Taxonomy" id="313596"/>
    <lineage>
        <taxon>Bacteria</taxon>
        <taxon>Pseudomonadati</taxon>
        <taxon>Bacteroidota</taxon>
        <taxon>Flavobacteriia</taxon>
        <taxon>Flavobacteriales</taxon>
        <taxon>Flavobacteriaceae</taxon>
        <taxon>Robiginitalea</taxon>
    </lineage>
</organism>
<evidence type="ECO:0000256" key="6">
    <source>
        <dbReference type="ARBA" id="ARBA00022777"/>
    </source>
</evidence>
<evidence type="ECO:0000256" key="2">
    <source>
        <dbReference type="ARBA" id="ARBA00012438"/>
    </source>
</evidence>
<evidence type="ECO:0000256" key="7">
    <source>
        <dbReference type="ARBA" id="ARBA00022840"/>
    </source>
</evidence>
<dbReference type="SMART" id="SM00387">
    <property type="entry name" value="HATPase_c"/>
    <property type="match status" value="1"/>
</dbReference>
<keyword evidence="4" id="KW-0808">Transferase</keyword>
<evidence type="ECO:0000256" key="1">
    <source>
        <dbReference type="ARBA" id="ARBA00000085"/>
    </source>
</evidence>
<evidence type="ECO:0000256" key="5">
    <source>
        <dbReference type="ARBA" id="ARBA00022741"/>
    </source>
</evidence>
<keyword evidence="3" id="KW-0597">Phosphoprotein</keyword>
<dbReference type="InterPro" id="IPR036890">
    <property type="entry name" value="HATPase_C_sf"/>
</dbReference>
<gene>
    <name evidence="10" type="ordered locus">RB2501_11662</name>
</gene>
<feature type="transmembrane region" description="Helical" evidence="8">
    <location>
        <begin position="106"/>
        <end position="122"/>
    </location>
</feature>
<dbReference type="KEGG" id="rbi:RB2501_11662"/>
<dbReference type="Pfam" id="PF07568">
    <property type="entry name" value="HisKA_2"/>
    <property type="match status" value="1"/>
</dbReference>
<feature type="domain" description="Histidine kinase/HSP90-like ATPase" evidence="9">
    <location>
        <begin position="307"/>
        <end position="406"/>
    </location>
</feature>
<comment type="catalytic activity">
    <reaction evidence="1">
        <text>ATP + protein L-histidine = ADP + protein N-phospho-L-histidine.</text>
        <dbReference type="EC" id="2.7.13.3"/>
    </reaction>
</comment>
<feature type="transmembrane region" description="Helical" evidence="8">
    <location>
        <begin position="129"/>
        <end position="151"/>
    </location>
</feature>
<dbReference type="PANTHER" id="PTHR41523:SF8">
    <property type="entry name" value="ETHYLENE RESPONSE SENSOR PROTEIN"/>
    <property type="match status" value="1"/>
</dbReference>